<dbReference type="Proteomes" id="UP001374584">
    <property type="component" value="Unassembled WGS sequence"/>
</dbReference>
<dbReference type="AlphaFoldDB" id="A0AAN9M863"/>
<proteinExistence type="predicted"/>
<protein>
    <submittedName>
        <fullName evidence="1">Uncharacterized protein</fullName>
    </submittedName>
</protein>
<gene>
    <name evidence="1" type="ORF">VNO80_21482</name>
</gene>
<evidence type="ECO:0000313" key="2">
    <source>
        <dbReference type="Proteomes" id="UP001374584"/>
    </source>
</evidence>
<comment type="caution">
    <text evidence="1">The sequence shown here is derived from an EMBL/GenBank/DDBJ whole genome shotgun (WGS) entry which is preliminary data.</text>
</comment>
<dbReference type="EMBL" id="JAYMYR010000008">
    <property type="protein sequence ID" value="KAK7346958.1"/>
    <property type="molecule type" value="Genomic_DNA"/>
</dbReference>
<name>A0AAN9M863_PHACN</name>
<reference evidence="1 2" key="1">
    <citation type="submission" date="2024-01" db="EMBL/GenBank/DDBJ databases">
        <title>The genomes of 5 underutilized Papilionoideae crops provide insights into root nodulation and disease resistanc.</title>
        <authorList>
            <person name="Jiang F."/>
        </authorList>
    </citation>
    <scope>NUCLEOTIDE SEQUENCE [LARGE SCALE GENOMIC DNA]</scope>
    <source>
        <strain evidence="1">JINMINGXINNONG_FW02</strain>
        <tissue evidence="1">Leaves</tissue>
    </source>
</reference>
<accession>A0AAN9M863</accession>
<evidence type="ECO:0000313" key="1">
    <source>
        <dbReference type="EMBL" id="KAK7346958.1"/>
    </source>
</evidence>
<organism evidence="1 2">
    <name type="scientific">Phaseolus coccineus</name>
    <name type="common">Scarlet runner bean</name>
    <name type="synonym">Phaseolus multiflorus</name>
    <dbReference type="NCBI Taxonomy" id="3886"/>
    <lineage>
        <taxon>Eukaryota</taxon>
        <taxon>Viridiplantae</taxon>
        <taxon>Streptophyta</taxon>
        <taxon>Embryophyta</taxon>
        <taxon>Tracheophyta</taxon>
        <taxon>Spermatophyta</taxon>
        <taxon>Magnoliopsida</taxon>
        <taxon>eudicotyledons</taxon>
        <taxon>Gunneridae</taxon>
        <taxon>Pentapetalae</taxon>
        <taxon>rosids</taxon>
        <taxon>fabids</taxon>
        <taxon>Fabales</taxon>
        <taxon>Fabaceae</taxon>
        <taxon>Papilionoideae</taxon>
        <taxon>50 kb inversion clade</taxon>
        <taxon>NPAAA clade</taxon>
        <taxon>indigoferoid/millettioid clade</taxon>
        <taxon>Phaseoleae</taxon>
        <taxon>Phaseolus</taxon>
    </lineage>
</organism>
<sequence>MTTTSQGQFYMQIAVEELALSLSRESAERKEEKAGGRRNARKNSLSVLTVRLRCYGAGMAEIRTESILINSLY</sequence>
<keyword evidence="2" id="KW-1185">Reference proteome</keyword>